<proteinExistence type="inferred from homology"/>
<dbReference type="PANTHER" id="PTHR42789:SF1">
    <property type="entry name" value="D-ISOMER SPECIFIC 2-HYDROXYACID DEHYDROGENASE FAMILY PROTEIN (AFU_ORTHOLOGUE AFUA_6G10090)"/>
    <property type="match status" value="1"/>
</dbReference>
<comment type="caution">
    <text evidence="7">The sequence shown here is derived from an EMBL/GenBank/DDBJ whole genome shotgun (WGS) entry which is preliminary data.</text>
</comment>
<dbReference type="InterPro" id="IPR050857">
    <property type="entry name" value="D-2-hydroxyacid_DH"/>
</dbReference>
<keyword evidence="8" id="KW-1185">Reference proteome</keyword>
<keyword evidence="3" id="KW-0520">NAD</keyword>
<evidence type="ECO:0000256" key="4">
    <source>
        <dbReference type="RuleBase" id="RU003719"/>
    </source>
</evidence>
<evidence type="ECO:0000313" key="8">
    <source>
        <dbReference type="Proteomes" id="UP001596270"/>
    </source>
</evidence>
<feature type="domain" description="D-isomer specific 2-hydroxyacid dehydrogenase NAD-binding" evidence="6">
    <location>
        <begin position="126"/>
        <end position="303"/>
    </location>
</feature>
<dbReference type="Gene3D" id="3.40.50.720">
    <property type="entry name" value="NAD(P)-binding Rossmann-like Domain"/>
    <property type="match status" value="2"/>
</dbReference>
<dbReference type="SUPFAM" id="SSF51735">
    <property type="entry name" value="NAD(P)-binding Rossmann-fold domains"/>
    <property type="match status" value="1"/>
</dbReference>
<dbReference type="SUPFAM" id="SSF52283">
    <property type="entry name" value="Formate/glycerate dehydrogenase catalytic domain-like"/>
    <property type="match status" value="1"/>
</dbReference>
<dbReference type="Pfam" id="PF02826">
    <property type="entry name" value="2-Hacid_dh_C"/>
    <property type="match status" value="1"/>
</dbReference>
<evidence type="ECO:0000256" key="1">
    <source>
        <dbReference type="ARBA" id="ARBA00005854"/>
    </source>
</evidence>
<protein>
    <submittedName>
        <fullName evidence="7">NAD(P)-dependent oxidoreductase</fullName>
    </submittedName>
</protein>
<dbReference type="EMBL" id="JBHSRS010000084">
    <property type="protein sequence ID" value="MFC6284885.1"/>
    <property type="molecule type" value="Genomic_DNA"/>
</dbReference>
<feature type="domain" description="D-isomer specific 2-hydroxyacid dehydrogenase catalytic" evidence="5">
    <location>
        <begin position="54"/>
        <end position="331"/>
    </location>
</feature>
<sequence length="357" mass="38245">MHAEMENPTVFVCRDHAVDPLLDEIADNLRSANVEVIRGPHSTPGSVLEYEPATFNALFGRAHVAMFSSRSRCSRAVLEASGQLRGIVNPTIGTETIDIAAANELGILIGHGAVRENYESMAEATVMLVLALMYQLHSVENILKGVKVKPPPGAEGALARMIKGSTVGIIGFGKIGQAVAKRLNAFGARVLANSRSLTAGTQGEGATAVSLETLLRESDVVIVAVAINSTSRKLIDKTAISLMKAGAYIVNIARGDAVDEIALIDALQSGRIGGAALDTFEVEPLPQSSPLRKMSNVILTPHMIGHSREVYEALVPAAMENIWRLLAGELPLYLRNPEGIEAFRQRVSRLKQAVEMR</sequence>
<comment type="similarity">
    <text evidence="1 4">Belongs to the D-isomer specific 2-hydroxyacid dehydrogenase family.</text>
</comment>
<accession>A0ABW1U6W2</accession>
<evidence type="ECO:0000256" key="2">
    <source>
        <dbReference type="ARBA" id="ARBA00023002"/>
    </source>
</evidence>
<dbReference type="Pfam" id="PF00389">
    <property type="entry name" value="2-Hacid_dh"/>
    <property type="match status" value="1"/>
</dbReference>
<reference evidence="8" key="1">
    <citation type="journal article" date="2019" name="Int. J. Syst. Evol. Microbiol.">
        <title>The Global Catalogue of Microorganisms (GCM) 10K type strain sequencing project: providing services to taxonomists for standard genome sequencing and annotation.</title>
        <authorList>
            <consortium name="The Broad Institute Genomics Platform"/>
            <consortium name="The Broad Institute Genome Sequencing Center for Infectious Disease"/>
            <person name="Wu L."/>
            <person name="Ma J."/>
        </authorList>
    </citation>
    <scope>NUCLEOTIDE SEQUENCE [LARGE SCALE GENOMIC DNA]</scope>
    <source>
        <strain evidence="8">CCUG 39402</strain>
    </source>
</reference>
<dbReference type="PANTHER" id="PTHR42789">
    <property type="entry name" value="D-ISOMER SPECIFIC 2-HYDROXYACID DEHYDROGENASE FAMILY PROTEIN (AFU_ORTHOLOGUE AFUA_6G10090)"/>
    <property type="match status" value="1"/>
</dbReference>
<gene>
    <name evidence="7" type="ORF">ACFQND_26975</name>
</gene>
<keyword evidence="2 4" id="KW-0560">Oxidoreductase</keyword>
<dbReference type="RefSeq" id="WP_371439445.1">
    <property type="nucleotide sequence ID" value="NZ_JBHSRS010000084.1"/>
</dbReference>
<dbReference type="InterPro" id="IPR006140">
    <property type="entry name" value="D-isomer_DH_NAD-bd"/>
</dbReference>
<evidence type="ECO:0000313" key="7">
    <source>
        <dbReference type="EMBL" id="MFC6284885.1"/>
    </source>
</evidence>
<evidence type="ECO:0000259" key="6">
    <source>
        <dbReference type="Pfam" id="PF02826"/>
    </source>
</evidence>
<organism evidence="7 8">
    <name type="scientific">Polaromonas aquatica</name>
    <dbReference type="NCBI Taxonomy" id="332657"/>
    <lineage>
        <taxon>Bacteria</taxon>
        <taxon>Pseudomonadati</taxon>
        <taxon>Pseudomonadota</taxon>
        <taxon>Betaproteobacteria</taxon>
        <taxon>Burkholderiales</taxon>
        <taxon>Comamonadaceae</taxon>
        <taxon>Polaromonas</taxon>
    </lineage>
</organism>
<dbReference type="InterPro" id="IPR006139">
    <property type="entry name" value="D-isomer_2_OHA_DH_cat_dom"/>
</dbReference>
<name>A0ABW1U6W2_9BURK</name>
<dbReference type="InterPro" id="IPR036291">
    <property type="entry name" value="NAD(P)-bd_dom_sf"/>
</dbReference>
<evidence type="ECO:0000256" key="3">
    <source>
        <dbReference type="ARBA" id="ARBA00023027"/>
    </source>
</evidence>
<evidence type="ECO:0000259" key="5">
    <source>
        <dbReference type="Pfam" id="PF00389"/>
    </source>
</evidence>
<dbReference type="Proteomes" id="UP001596270">
    <property type="component" value="Unassembled WGS sequence"/>
</dbReference>